<keyword evidence="2" id="KW-1185">Reference proteome</keyword>
<dbReference type="Proteomes" id="UP000790709">
    <property type="component" value="Unassembled WGS sequence"/>
</dbReference>
<organism evidence="1 2">
    <name type="scientific">Leucogyrophana mollusca</name>
    <dbReference type="NCBI Taxonomy" id="85980"/>
    <lineage>
        <taxon>Eukaryota</taxon>
        <taxon>Fungi</taxon>
        <taxon>Dikarya</taxon>
        <taxon>Basidiomycota</taxon>
        <taxon>Agaricomycotina</taxon>
        <taxon>Agaricomycetes</taxon>
        <taxon>Agaricomycetidae</taxon>
        <taxon>Boletales</taxon>
        <taxon>Boletales incertae sedis</taxon>
        <taxon>Leucogyrophana</taxon>
    </lineage>
</organism>
<evidence type="ECO:0000313" key="2">
    <source>
        <dbReference type="Proteomes" id="UP000790709"/>
    </source>
</evidence>
<comment type="caution">
    <text evidence="1">The sequence shown here is derived from an EMBL/GenBank/DDBJ whole genome shotgun (WGS) entry which is preliminary data.</text>
</comment>
<dbReference type="EMBL" id="MU266337">
    <property type="protein sequence ID" value="KAH7929882.1"/>
    <property type="molecule type" value="Genomic_DNA"/>
</dbReference>
<sequence length="1102" mass="120018">MSPVVMHVTADSDFAPLLEALRSAPTGPDAKAAADKLALAINKAGYEALTDQNVLSTLHAFASNKKSGYERESAAIAFQSIPAVLGAPCAPLLLPSLPLLFDLYADKGEVVRTASASATKAILQLFPPEATRTVFRTLEDILDKGKWQTKVGALDALKSFVASARDAVADELGHILPKVEAAMHDTKKEVSSSAVKCATSLCTTLANPDLAPHIPVLVKCMSNPDSVPACIKALSSTTFVAEVTAPALAVLVPLLIRALNDRSMEVQRRTVVVIDNLVKLVRNPTVAARYLSPLVDGVQKIAKGAAFPEVRAFGETALNTLLKSGASATGSPPTRDSESETAEVFGVLLTLLPHQLVVPSPTTPNAPQSVRHQLLSQSLQYQASMVADLIYNRRFTDQAVWKRCVGVYMSPWLGAVDSSTFAETTRSHFHAVDQARQLLGAKNVQVQDNSSEEGELLCDTLFSLAYGALLLLSHTKLRLFRGRRYGILGTNGSGKSTLMRQLRDGKVENFPPQDQLRAVMVEHSLQGEDGSLSVLDFVASDKALANVSRSKIREQLLEVGFDDSRQADIVGGLSGGWKMKLELARAMLYNADLLLLDEPTNHLDRASVKWLEQYLIAHKNVTCLIISHDSGFLDNVTTDIIHYESKKLVYYPGNLSTFVEKHPEAKSYYTLAATSVKFAFPPPGSLMGVRSNTRAIMKISNCTFTYPGRSAPSLYNVSCALSLSSRVGVIGPNGAGKSTLIKLLTGETIPQEGTVYKHPALRVGYVSQHATHHIGICHVSLTFASEHHLEKTPIGYIQWRFQDGHDRELLEKATRALTDEEKALLDQDWVGKNGTKRKLELIMGRQKLKKSFQYEIKWRGLDHKFNTWVPRDDLLGKGFTKIVQQFDDLESSREGAGSRDTSAHLVRKHLEDIGLDGDIAQYNEISGLSGGQKIKLVIAACLWNNPQICVLDEPSNFLDREALGGLAVAIREWAGAVVIISHNHEFVSALCPEIWQVEAGRMTHQGKTAVVEDAFADLKSPKGSGANTPARSRVQSPAVSTHATPVGSGAEDANGVKAPVKKKKKLTRNQMKAQEERRRLRKLAWLTHGGPKPEDTDSDVEP</sequence>
<reference evidence="1" key="1">
    <citation type="journal article" date="2021" name="New Phytol.">
        <title>Evolutionary innovations through gain and loss of genes in the ectomycorrhizal Boletales.</title>
        <authorList>
            <person name="Wu G."/>
            <person name="Miyauchi S."/>
            <person name="Morin E."/>
            <person name="Kuo A."/>
            <person name="Drula E."/>
            <person name="Varga T."/>
            <person name="Kohler A."/>
            <person name="Feng B."/>
            <person name="Cao Y."/>
            <person name="Lipzen A."/>
            <person name="Daum C."/>
            <person name="Hundley H."/>
            <person name="Pangilinan J."/>
            <person name="Johnson J."/>
            <person name="Barry K."/>
            <person name="LaButti K."/>
            <person name="Ng V."/>
            <person name="Ahrendt S."/>
            <person name="Min B."/>
            <person name="Choi I.G."/>
            <person name="Park H."/>
            <person name="Plett J.M."/>
            <person name="Magnuson J."/>
            <person name="Spatafora J.W."/>
            <person name="Nagy L.G."/>
            <person name="Henrissat B."/>
            <person name="Grigoriev I.V."/>
            <person name="Yang Z.L."/>
            <person name="Xu J."/>
            <person name="Martin F.M."/>
        </authorList>
    </citation>
    <scope>NUCLEOTIDE SEQUENCE</scope>
    <source>
        <strain evidence="1">KUC20120723A-06</strain>
    </source>
</reference>
<protein>
    <submittedName>
        <fullName evidence="1">Uncharacterized protein</fullName>
    </submittedName>
</protein>
<gene>
    <name evidence="1" type="ORF">BV22DRAFT_1001756</name>
</gene>
<accession>A0ACB8BYG0</accession>
<evidence type="ECO:0000313" key="1">
    <source>
        <dbReference type="EMBL" id="KAH7929882.1"/>
    </source>
</evidence>
<name>A0ACB8BYG0_9AGAM</name>
<proteinExistence type="predicted"/>